<evidence type="ECO:0000313" key="2">
    <source>
        <dbReference type="Proteomes" id="UP001160334"/>
    </source>
</evidence>
<keyword evidence="2" id="KW-1185">Reference proteome</keyword>
<dbReference type="RefSeq" id="WP_280760917.1">
    <property type="nucleotide sequence ID" value="NZ_JARXVC010000006.1"/>
</dbReference>
<organism evidence="1 2">
    <name type="scientific">Prescottella agglutinans</name>
    <dbReference type="NCBI Taxonomy" id="1644129"/>
    <lineage>
        <taxon>Bacteria</taxon>
        <taxon>Bacillati</taxon>
        <taxon>Actinomycetota</taxon>
        <taxon>Actinomycetes</taxon>
        <taxon>Mycobacteriales</taxon>
        <taxon>Nocardiaceae</taxon>
        <taxon>Prescottella</taxon>
    </lineage>
</organism>
<accession>A0ABT6MBA1</accession>
<reference evidence="1 2" key="1">
    <citation type="submission" date="2023-04" db="EMBL/GenBank/DDBJ databases">
        <title>Forest soil microbial communities from Buena Vista Peninsula, Colon Province, Panama.</title>
        <authorList>
            <person name="Bouskill N."/>
        </authorList>
    </citation>
    <scope>NUCLEOTIDE SEQUENCE [LARGE SCALE GENOMIC DNA]</scope>
    <source>
        <strain evidence="1 2">CFH S0262</strain>
    </source>
</reference>
<dbReference type="Proteomes" id="UP001160334">
    <property type="component" value="Unassembled WGS sequence"/>
</dbReference>
<protein>
    <submittedName>
        <fullName evidence="1">Uncharacterized protein</fullName>
    </submittedName>
</protein>
<gene>
    <name evidence="1" type="ORF">M2280_002814</name>
</gene>
<sequence length="40" mass="4669">MSVFVNAMRVVGGLDDEFYRDGRQRDVWNEAAAVGYQLFW</sequence>
<dbReference type="EMBL" id="JARXVC010000006">
    <property type="protein sequence ID" value="MDH6281593.1"/>
    <property type="molecule type" value="Genomic_DNA"/>
</dbReference>
<proteinExistence type="predicted"/>
<evidence type="ECO:0000313" key="1">
    <source>
        <dbReference type="EMBL" id="MDH6281593.1"/>
    </source>
</evidence>
<comment type="caution">
    <text evidence="1">The sequence shown here is derived from an EMBL/GenBank/DDBJ whole genome shotgun (WGS) entry which is preliminary data.</text>
</comment>
<name>A0ABT6MBA1_9NOCA</name>